<keyword evidence="8 10" id="KW-0482">Metalloprotease</keyword>
<evidence type="ECO:0000256" key="3">
    <source>
        <dbReference type="ARBA" id="ARBA00022692"/>
    </source>
</evidence>
<evidence type="ECO:0000313" key="14">
    <source>
        <dbReference type="Proteomes" id="UP000297982"/>
    </source>
</evidence>
<dbReference type="InterPro" id="IPR050083">
    <property type="entry name" value="HtpX_protease"/>
</dbReference>
<accession>A0A4Z0GYB2</accession>
<dbReference type="AlphaFoldDB" id="A0A4Z0GYB2"/>
<dbReference type="Gene3D" id="3.30.2010.10">
    <property type="entry name" value="Metalloproteases ('zincins'), catalytic domain"/>
    <property type="match status" value="1"/>
</dbReference>
<dbReference type="InterPro" id="IPR001915">
    <property type="entry name" value="Peptidase_M48"/>
</dbReference>
<keyword evidence="5 10" id="KW-0378">Hydrolase</keyword>
<name>A0A4Z0GYB2_9BACI</name>
<feature type="transmembrane region" description="Helical" evidence="11">
    <location>
        <begin position="188"/>
        <end position="208"/>
    </location>
</feature>
<evidence type="ECO:0000256" key="9">
    <source>
        <dbReference type="ARBA" id="ARBA00023136"/>
    </source>
</evidence>
<proteinExistence type="inferred from homology"/>
<feature type="transmembrane region" description="Helical" evidence="11">
    <location>
        <begin position="152"/>
        <end position="176"/>
    </location>
</feature>
<keyword evidence="4" id="KW-0479">Metal-binding</keyword>
<comment type="caution">
    <text evidence="13">The sequence shown here is derived from an EMBL/GenBank/DDBJ whole genome shotgun (WGS) entry which is preliminary data.</text>
</comment>
<keyword evidence="2 10" id="KW-0645">Protease</keyword>
<evidence type="ECO:0000256" key="6">
    <source>
        <dbReference type="ARBA" id="ARBA00022833"/>
    </source>
</evidence>
<dbReference type="GO" id="GO:0006508">
    <property type="term" value="P:proteolysis"/>
    <property type="evidence" value="ECO:0007669"/>
    <property type="project" value="UniProtKB-KW"/>
</dbReference>
<evidence type="ECO:0000256" key="8">
    <source>
        <dbReference type="ARBA" id="ARBA00023049"/>
    </source>
</evidence>
<keyword evidence="6 10" id="KW-0862">Zinc</keyword>
<dbReference type="CDD" id="cd07337">
    <property type="entry name" value="M48B_HtpX_like"/>
    <property type="match status" value="1"/>
</dbReference>
<keyword evidence="14" id="KW-1185">Reference proteome</keyword>
<dbReference type="EMBL" id="SRJC01000003">
    <property type="protein sequence ID" value="TGB02437.1"/>
    <property type="molecule type" value="Genomic_DNA"/>
</dbReference>
<feature type="transmembrane region" description="Helical" evidence="11">
    <location>
        <begin position="17"/>
        <end position="35"/>
    </location>
</feature>
<feature type="domain" description="Peptidase M48" evidence="12">
    <location>
        <begin position="77"/>
        <end position="278"/>
    </location>
</feature>
<evidence type="ECO:0000256" key="5">
    <source>
        <dbReference type="ARBA" id="ARBA00022801"/>
    </source>
</evidence>
<dbReference type="Proteomes" id="UP000297982">
    <property type="component" value="Unassembled WGS sequence"/>
</dbReference>
<dbReference type="PANTHER" id="PTHR43221">
    <property type="entry name" value="PROTEASE HTPX"/>
    <property type="match status" value="1"/>
</dbReference>
<reference evidence="13 14" key="1">
    <citation type="journal article" date="2003" name="Int. J. Syst. Evol. Microbiol.">
        <title>Halobacillus salinus sp. nov., isolated from a salt lake on the coast of the East Sea in Korea.</title>
        <authorList>
            <person name="Yoon J.H."/>
            <person name="Kang K.H."/>
            <person name="Park Y.H."/>
        </authorList>
    </citation>
    <scope>NUCLEOTIDE SEQUENCE [LARGE SCALE GENOMIC DNA]</scope>
    <source>
        <strain evidence="13 14">HSL-3</strain>
    </source>
</reference>
<comment type="similarity">
    <text evidence="10">Belongs to the peptidase M48 family.</text>
</comment>
<dbReference type="PANTHER" id="PTHR43221:SF2">
    <property type="entry name" value="PROTEASE HTPX HOMOLOG"/>
    <property type="match status" value="1"/>
</dbReference>
<evidence type="ECO:0000256" key="11">
    <source>
        <dbReference type="SAM" id="Phobius"/>
    </source>
</evidence>
<keyword evidence="9 11" id="KW-0472">Membrane</keyword>
<dbReference type="GO" id="GO:0046872">
    <property type="term" value="F:metal ion binding"/>
    <property type="evidence" value="ECO:0007669"/>
    <property type="project" value="UniProtKB-KW"/>
</dbReference>
<dbReference type="GO" id="GO:0004222">
    <property type="term" value="F:metalloendopeptidase activity"/>
    <property type="evidence" value="ECO:0007669"/>
    <property type="project" value="InterPro"/>
</dbReference>
<organism evidence="13 14">
    <name type="scientific">Halobacillus salinus</name>
    <dbReference type="NCBI Taxonomy" id="192814"/>
    <lineage>
        <taxon>Bacteria</taxon>
        <taxon>Bacillati</taxon>
        <taxon>Bacillota</taxon>
        <taxon>Bacilli</taxon>
        <taxon>Bacillales</taxon>
        <taxon>Bacillaceae</taxon>
        <taxon>Halobacillus</taxon>
    </lineage>
</organism>
<dbReference type="RefSeq" id="WP_135328064.1">
    <property type="nucleotide sequence ID" value="NZ_SRJC01000003.1"/>
</dbReference>
<evidence type="ECO:0000256" key="7">
    <source>
        <dbReference type="ARBA" id="ARBA00022989"/>
    </source>
</evidence>
<keyword evidence="1" id="KW-1003">Cell membrane</keyword>
<keyword evidence="3 11" id="KW-0812">Transmembrane</keyword>
<evidence type="ECO:0000256" key="2">
    <source>
        <dbReference type="ARBA" id="ARBA00022670"/>
    </source>
</evidence>
<evidence type="ECO:0000256" key="4">
    <source>
        <dbReference type="ARBA" id="ARBA00022723"/>
    </source>
</evidence>
<evidence type="ECO:0000313" key="13">
    <source>
        <dbReference type="EMBL" id="TGB02437.1"/>
    </source>
</evidence>
<protein>
    <recommendedName>
        <fullName evidence="12">Peptidase M48 domain-containing protein</fullName>
    </recommendedName>
</protein>
<evidence type="ECO:0000259" key="12">
    <source>
        <dbReference type="Pfam" id="PF01435"/>
    </source>
</evidence>
<comment type="cofactor">
    <cofactor evidence="10">
        <name>Zn(2+)</name>
        <dbReference type="ChEBI" id="CHEBI:29105"/>
    </cofactor>
    <text evidence="10">Binds 1 zinc ion per subunit.</text>
</comment>
<gene>
    <name evidence="13" type="ORF">E4663_13950</name>
</gene>
<keyword evidence="7 11" id="KW-1133">Transmembrane helix</keyword>
<evidence type="ECO:0000256" key="10">
    <source>
        <dbReference type="RuleBase" id="RU003983"/>
    </source>
</evidence>
<dbReference type="Pfam" id="PF01435">
    <property type="entry name" value="Peptidase_M48"/>
    <property type="match status" value="1"/>
</dbReference>
<sequence length="285" mass="31934">MTYVLDFFSRLWSKRNVGIIIFLILNTLIVMGIFGEPLLGLFIYVLSLVIALSPLGEKILRFQQGCKPLARKEHIERLQPLFEEVYEKAKMMDPSLPDDIKLYISKEQEPNAFATGRKTICLTKGFLDFSDDEIKATLAHEFGHLSNKDTDLVLLVSIGNLIVTTVFVFYRFVILIVGTMASAANRSLSSLIMTFFIDIILAGMMWLWTKLGTALVMHSSRNNEFEADAFAHSVGYGASLINVLDKVSNRELPTKGLWANLAASHPDADLRVAKLQELQDTEVTA</sequence>
<evidence type="ECO:0000256" key="1">
    <source>
        <dbReference type="ARBA" id="ARBA00022475"/>
    </source>
</evidence>